<dbReference type="EMBL" id="FNBD01000021">
    <property type="protein sequence ID" value="SDF52540.1"/>
    <property type="molecule type" value="Genomic_DNA"/>
</dbReference>
<evidence type="ECO:0000313" key="3">
    <source>
        <dbReference type="EMBL" id="SDF52540.1"/>
    </source>
</evidence>
<sequence length="319" mass="36358">MKRSLSYYIMLIVLKIKGIKKDFSKDPIDFKKIRKADVHKPSGQFFKHNILNHFEIANSLISEISTHEKSNQLLLFIHGGAFISGPSRHHWNAIKEIAKQTNYTIWMCSYPKAPEHKISEISNNMDSIYHAASEKYPSHQISMMGDSVGGTLVIALIQRLIKENRDLPCKIILLSPVMDASMSNPEIEKIDAFDPMLSKKGVSSAKKMCVEKIDLKNTMISPLYGSFVGFPYTILFLAENDITYPDQRLVVEKLIAAKVDIHVIEGKQMLHIWPLLPIMKEAKVTLSEIIGIMNNNHVLLKTILTTLILYFALHFNYEF</sequence>
<dbReference type="Pfam" id="PF07859">
    <property type="entry name" value="Abhydrolase_3"/>
    <property type="match status" value="1"/>
</dbReference>
<accession>A0A1G7LUB0</accession>
<dbReference type="InterPro" id="IPR013094">
    <property type="entry name" value="AB_hydrolase_3"/>
</dbReference>
<evidence type="ECO:0000256" key="1">
    <source>
        <dbReference type="ARBA" id="ARBA00022801"/>
    </source>
</evidence>
<dbReference type="InterPro" id="IPR029058">
    <property type="entry name" value="AB_hydrolase_fold"/>
</dbReference>
<gene>
    <name evidence="3" type="ORF">SAMN04487992_12116</name>
</gene>
<feature type="domain" description="Alpha/beta hydrolase fold-3" evidence="2">
    <location>
        <begin position="74"/>
        <end position="273"/>
    </location>
</feature>
<dbReference type="AlphaFoldDB" id="A0A1G7LUB0"/>
<dbReference type="RefSeq" id="WP_074539517.1">
    <property type="nucleotide sequence ID" value="NZ_FNBD01000021.1"/>
</dbReference>
<reference evidence="4" key="1">
    <citation type="submission" date="2016-10" db="EMBL/GenBank/DDBJ databases">
        <authorList>
            <person name="Varghese N."/>
            <person name="Submissions S."/>
        </authorList>
    </citation>
    <scope>NUCLEOTIDE SEQUENCE [LARGE SCALE GENOMIC DNA]</scope>
    <source>
        <strain evidence="4">DSM 24729</strain>
    </source>
</reference>
<protein>
    <submittedName>
        <fullName evidence="3">Acetyl esterase/lipase</fullName>
    </submittedName>
</protein>
<keyword evidence="1" id="KW-0378">Hydrolase</keyword>
<dbReference type="SUPFAM" id="SSF53474">
    <property type="entry name" value="alpha/beta-Hydrolases"/>
    <property type="match status" value="1"/>
</dbReference>
<evidence type="ECO:0000313" key="4">
    <source>
        <dbReference type="Proteomes" id="UP000182114"/>
    </source>
</evidence>
<evidence type="ECO:0000259" key="2">
    <source>
        <dbReference type="Pfam" id="PF07859"/>
    </source>
</evidence>
<dbReference type="PANTHER" id="PTHR48081:SF8">
    <property type="entry name" value="ALPHA_BETA HYDROLASE FOLD-3 DOMAIN-CONTAINING PROTEIN-RELATED"/>
    <property type="match status" value="1"/>
</dbReference>
<dbReference type="Gene3D" id="3.40.50.1820">
    <property type="entry name" value="alpha/beta hydrolase"/>
    <property type="match status" value="1"/>
</dbReference>
<organism evidence="3 4">
    <name type="scientific">Cellulophaga baltica</name>
    <dbReference type="NCBI Taxonomy" id="76594"/>
    <lineage>
        <taxon>Bacteria</taxon>
        <taxon>Pseudomonadati</taxon>
        <taxon>Bacteroidota</taxon>
        <taxon>Flavobacteriia</taxon>
        <taxon>Flavobacteriales</taxon>
        <taxon>Flavobacteriaceae</taxon>
        <taxon>Cellulophaga</taxon>
    </lineage>
</organism>
<keyword evidence="4" id="KW-1185">Reference proteome</keyword>
<name>A0A1G7LUB0_9FLAO</name>
<proteinExistence type="predicted"/>
<dbReference type="PANTHER" id="PTHR48081">
    <property type="entry name" value="AB HYDROLASE SUPERFAMILY PROTEIN C4A8.06C"/>
    <property type="match status" value="1"/>
</dbReference>
<dbReference type="GO" id="GO:0016787">
    <property type="term" value="F:hydrolase activity"/>
    <property type="evidence" value="ECO:0007669"/>
    <property type="project" value="UniProtKB-KW"/>
</dbReference>
<dbReference type="Proteomes" id="UP000182114">
    <property type="component" value="Unassembled WGS sequence"/>
</dbReference>
<dbReference type="InterPro" id="IPR050300">
    <property type="entry name" value="GDXG_lipolytic_enzyme"/>
</dbReference>